<dbReference type="GO" id="GO:0005886">
    <property type="term" value="C:plasma membrane"/>
    <property type="evidence" value="ECO:0007669"/>
    <property type="project" value="TreeGrafter"/>
</dbReference>
<feature type="transmembrane region" description="Helical" evidence="8">
    <location>
        <begin position="134"/>
        <end position="156"/>
    </location>
</feature>
<keyword evidence="11" id="KW-1185">Reference proteome</keyword>
<dbReference type="EMBL" id="KK914298">
    <property type="protein sequence ID" value="KDP42455.1"/>
    <property type="molecule type" value="Genomic_DNA"/>
</dbReference>
<evidence type="ECO:0000256" key="5">
    <source>
        <dbReference type="ARBA" id="ARBA00023043"/>
    </source>
</evidence>
<reference evidence="10 11" key="1">
    <citation type="journal article" date="2014" name="PLoS ONE">
        <title>Global Analysis of Gene Expression Profiles in Physic Nut (Jatropha curcas L.) Seedlings Exposed to Salt Stress.</title>
        <authorList>
            <person name="Zhang L."/>
            <person name="Zhang C."/>
            <person name="Wu P."/>
            <person name="Chen Y."/>
            <person name="Li M."/>
            <person name="Jiang H."/>
            <person name="Wu G."/>
        </authorList>
    </citation>
    <scope>NUCLEOTIDE SEQUENCE [LARGE SCALE GENOMIC DNA]</scope>
    <source>
        <strain evidence="11">cv. GZQX0401</strain>
        <tissue evidence="10">Young leaves</tissue>
    </source>
</reference>
<keyword evidence="3" id="KW-0677">Repeat</keyword>
<dbReference type="AlphaFoldDB" id="A0A067LD78"/>
<dbReference type="STRING" id="180498.A0A067LD78"/>
<feature type="transmembrane region" description="Helical" evidence="8">
    <location>
        <begin position="176"/>
        <end position="195"/>
    </location>
</feature>
<name>A0A067LD78_JATCU</name>
<dbReference type="InterPro" id="IPR026961">
    <property type="entry name" value="PGG_dom"/>
</dbReference>
<keyword evidence="4 8" id="KW-1133">Transmembrane helix</keyword>
<organism evidence="10 11">
    <name type="scientific">Jatropha curcas</name>
    <name type="common">Barbados nut</name>
    <dbReference type="NCBI Taxonomy" id="180498"/>
    <lineage>
        <taxon>Eukaryota</taxon>
        <taxon>Viridiplantae</taxon>
        <taxon>Streptophyta</taxon>
        <taxon>Embryophyta</taxon>
        <taxon>Tracheophyta</taxon>
        <taxon>Spermatophyta</taxon>
        <taxon>Magnoliopsida</taxon>
        <taxon>eudicotyledons</taxon>
        <taxon>Gunneridae</taxon>
        <taxon>Pentapetalae</taxon>
        <taxon>rosids</taxon>
        <taxon>fabids</taxon>
        <taxon>Malpighiales</taxon>
        <taxon>Euphorbiaceae</taxon>
        <taxon>Crotonoideae</taxon>
        <taxon>Jatropheae</taxon>
        <taxon>Jatropha</taxon>
    </lineage>
</organism>
<dbReference type="Pfam" id="PF13962">
    <property type="entry name" value="PGG"/>
    <property type="match status" value="1"/>
</dbReference>
<feature type="domain" description="PGG" evidence="9">
    <location>
        <begin position="41"/>
        <end position="160"/>
    </location>
</feature>
<evidence type="ECO:0000256" key="3">
    <source>
        <dbReference type="ARBA" id="ARBA00022737"/>
    </source>
</evidence>
<evidence type="ECO:0000256" key="2">
    <source>
        <dbReference type="ARBA" id="ARBA00022692"/>
    </source>
</evidence>
<sequence>MSIQDERAESVNLRQLTDPPEPPAKVCVSKLDKYLDYQSSRLEKTQGHLMIVATVIASMAFQAAVNPPSELWKNDSQEKVCPAGMIRDTITNKGVIEIAITCRSEEFIICNTIAFSASLSIILLLTVLPLKNRFSMWIMLITVSITVIFTAATYMLSIMLVEGKEPKQERFNRGILFYYLVFWFGLLAIIILLFALRLLFWLLKKLVTIVFHVIRLLCLKGKRQRNLEVINPPAARV</sequence>
<feature type="transmembrane region" description="Helical" evidence="8">
    <location>
        <begin position="201"/>
        <end position="218"/>
    </location>
</feature>
<dbReference type="PANTHER" id="PTHR24186">
    <property type="entry name" value="PROTEIN PHOSPHATASE 1 REGULATORY SUBUNIT"/>
    <property type="match status" value="1"/>
</dbReference>
<protein>
    <recommendedName>
        <fullName evidence="9">PGG domain-containing protein</fullName>
    </recommendedName>
</protein>
<proteinExistence type="predicted"/>
<evidence type="ECO:0000256" key="1">
    <source>
        <dbReference type="ARBA" id="ARBA00004141"/>
    </source>
</evidence>
<dbReference type="Proteomes" id="UP000027138">
    <property type="component" value="Unassembled WGS sequence"/>
</dbReference>
<evidence type="ECO:0000313" key="10">
    <source>
        <dbReference type="EMBL" id="KDP42455.1"/>
    </source>
</evidence>
<evidence type="ECO:0000256" key="4">
    <source>
        <dbReference type="ARBA" id="ARBA00022989"/>
    </source>
</evidence>
<gene>
    <name evidence="10" type="ORF">JCGZ_00252</name>
</gene>
<feature type="transmembrane region" description="Helical" evidence="8">
    <location>
        <begin position="107"/>
        <end position="128"/>
    </location>
</feature>
<dbReference type="OrthoDB" id="850586at2759"/>
<evidence type="ECO:0000313" key="11">
    <source>
        <dbReference type="Proteomes" id="UP000027138"/>
    </source>
</evidence>
<evidence type="ECO:0000259" key="9">
    <source>
        <dbReference type="Pfam" id="PF13962"/>
    </source>
</evidence>
<keyword evidence="6 8" id="KW-0472">Membrane</keyword>
<comment type="subcellular location">
    <subcellularLocation>
        <location evidence="1">Membrane</location>
        <topology evidence="1">Multi-pass membrane protein</topology>
    </subcellularLocation>
</comment>
<feature type="region of interest" description="Disordered" evidence="7">
    <location>
        <begin position="1"/>
        <end position="22"/>
    </location>
</feature>
<evidence type="ECO:0000256" key="6">
    <source>
        <dbReference type="ARBA" id="ARBA00023136"/>
    </source>
</evidence>
<evidence type="ECO:0000256" key="8">
    <source>
        <dbReference type="SAM" id="Phobius"/>
    </source>
</evidence>
<keyword evidence="5" id="KW-0040">ANK repeat</keyword>
<keyword evidence="2 8" id="KW-0812">Transmembrane</keyword>
<dbReference type="PANTHER" id="PTHR24186:SF37">
    <property type="entry name" value="PGG DOMAIN-CONTAINING PROTEIN"/>
    <property type="match status" value="1"/>
</dbReference>
<evidence type="ECO:0000256" key="7">
    <source>
        <dbReference type="SAM" id="MobiDB-lite"/>
    </source>
</evidence>
<accession>A0A067LD78</accession>